<dbReference type="PROSITE" id="PS51464">
    <property type="entry name" value="SIS"/>
    <property type="match status" value="1"/>
</dbReference>
<dbReference type="GO" id="GO:0016853">
    <property type="term" value="F:isomerase activity"/>
    <property type="evidence" value="ECO:0007669"/>
    <property type="project" value="InterPro"/>
</dbReference>
<protein>
    <submittedName>
        <fullName evidence="3">6-phospho-3-hexuloisomerase</fullName>
    </submittedName>
</protein>
<dbReference type="GO" id="GO:1901135">
    <property type="term" value="P:carbohydrate derivative metabolic process"/>
    <property type="evidence" value="ECO:0007669"/>
    <property type="project" value="InterPro"/>
</dbReference>
<dbReference type="KEGG" id="psic:J4E96_11820"/>
<dbReference type="PANTHER" id="PTHR43443">
    <property type="entry name" value="3-HEXULOSE-6-PHOSPHATE ISOMERASE"/>
    <property type="match status" value="1"/>
</dbReference>
<dbReference type="RefSeq" id="WP_227422309.1">
    <property type="nucleotide sequence ID" value="NZ_CP071868.1"/>
</dbReference>
<evidence type="ECO:0000313" key="4">
    <source>
        <dbReference type="Proteomes" id="UP000663937"/>
    </source>
</evidence>
<feature type="domain" description="SIS" evidence="2">
    <location>
        <begin position="39"/>
        <end position="182"/>
    </location>
</feature>
<dbReference type="SUPFAM" id="SSF53697">
    <property type="entry name" value="SIS domain"/>
    <property type="match status" value="1"/>
</dbReference>
<evidence type="ECO:0000259" key="2">
    <source>
        <dbReference type="PROSITE" id="PS51464"/>
    </source>
</evidence>
<gene>
    <name evidence="3" type="primary">hxlB</name>
    <name evidence="3" type="ORF">J4E96_11820</name>
</gene>
<dbReference type="InterPro" id="IPR017552">
    <property type="entry name" value="PHI/rmpB"/>
</dbReference>
<evidence type="ECO:0000256" key="1">
    <source>
        <dbReference type="ARBA" id="ARBA00009235"/>
    </source>
</evidence>
<organism evidence="3 4">
    <name type="scientific">Pengzhenrongella sicca</name>
    <dbReference type="NCBI Taxonomy" id="2819238"/>
    <lineage>
        <taxon>Bacteria</taxon>
        <taxon>Bacillati</taxon>
        <taxon>Actinomycetota</taxon>
        <taxon>Actinomycetes</taxon>
        <taxon>Micrococcales</taxon>
        <taxon>Pengzhenrongella</taxon>
    </lineage>
</organism>
<dbReference type="AlphaFoldDB" id="A0A8A4Z840"/>
<dbReference type="PANTHER" id="PTHR43443:SF1">
    <property type="entry name" value="3-HEXULOSE-6-PHOSPHATE ISOMERASE"/>
    <property type="match status" value="1"/>
</dbReference>
<accession>A0A8A4Z840</accession>
<dbReference type="GO" id="GO:0097367">
    <property type="term" value="F:carbohydrate derivative binding"/>
    <property type="evidence" value="ECO:0007669"/>
    <property type="project" value="InterPro"/>
</dbReference>
<dbReference type="Proteomes" id="UP000663937">
    <property type="component" value="Chromosome"/>
</dbReference>
<dbReference type="CDD" id="cd05005">
    <property type="entry name" value="SIS_PHI"/>
    <property type="match status" value="1"/>
</dbReference>
<sequence>MPITTQAAFPTTTAGRITAVEAEISAVLARTSTADLEAVTTALLKAGHVFVTGEGRSGFMARAFAMRLMHLGLHVHVIGETTTPAVGEGDTLVAVSGSGTTTGTVRVAETAARSGAHVLAVTTDPGSPLGTAAAISLVVPAATKLRRADEAPTIQPLSSLFDQATHLLLDVICLGIAAARNVDNSAAASRHANTE</sequence>
<evidence type="ECO:0000313" key="3">
    <source>
        <dbReference type="EMBL" id="QTE28080.1"/>
    </source>
</evidence>
<dbReference type="EMBL" id="CP071868">
    <property type="protein sequence ID" value="QTE28080.1"/>
    <property type="molecule type" value="Genomic_DNA"/>
</dbReference>
<keyword evidence="4" id="KW-1185">Reference proteome</keyword>
<dbReference type="InterPro" id="IPR001347">
    <property type="entry name" value="SIS_dom"/>
</dbReference>
<dbReference type="InterPro" id="IPR046348">
    <property type="entry name" value="SIS_dom_sf"/>
</dbReference>
<reference evidence="3" key="1">
    <citation type="submission" date="2021-03" db="EMBL/GenBank/DDBJ databases">
        <title>Pengzhenrongella sicca gen. nov., sp. nov., a new member of suborder Micrococcineae isolated from High-Arctic tundra soil.</title>
        <authorList>
            <person name="Peng F."/>
        </authorList>
    </citation>
    <scope>NUCLEOTIDE SEQUENCE</scope>
    <source>
        <strain evidence="3">LRZ-2</strain>
    </source>
</reference>
<name>A0A8A4Z840_9MICO</name>
<proteinExistence type="inferred from homology"/>
<dbReference type="Gene3D" id="3.40.50.10490">
    <property type="entry name" value="Glucose-6-phosphate isomerase like protein, domain 1"/>
    <property type="match status" value="1"/>
</dbReference>
<dbReference type="NCBIfam" id="TIGR03127">
    <property type="entry name" value="RuMP_HxlB"/>
    <property type="match status" value="1"/>
</dbReference>
<comment type="similarity">
    <text evidence="1">Belongs to the SIS family. PHI subfamily.</text>
</comment>
<dbReference type="Pfam" id="PF01380">
    <property type="entry name" value="SIS"/>
    <property type="match status" value="1"/>
</dbReference>